<reference evidence="2 3" key="1">
    <citation type="submission" date="2014-08" db="EMBL/GenBank/DDBJ databases">
        <title>Whole genome shotgun sequence of Sphingomonas paucimobilis NBRC 13935.</title>
        <authorList>
            <person name="Hosoyama A."/>
            <person name="Hashimoto M."/>
            <person name="Hosoyama Y."/>
            <person name="Noguchi M."/>
            <person name="Uohara A."/>
            <person name="Ohji S."/>
            <person name="Katano-Makiyama Y."/>
            <person name="Ichikawa N."/>
            <person name="Kimura A."/>
            <person name="Yamazoe A."/>
            <person name="Fujita N."/>
        </authorList>
    </citation>
    <scope>NUCLEOTIDE SEQUENCE [LARGE SCALE GENOMIC DNA]</scope>
    <source>
        <strain evidence="2 3">NBRC 13935</strain>
    </source>
</reference>
<dbReference type="AlphaFoldDB" id="A0A0C9MVH2"/>
<name>A0A0C9MVH2_SPHPI</name>
<dbReference type="GeneID" id="78525625"/>
<protein>
    <submittedName>
        <fullName evidence="2">DNA, contig: SP643</fullName>
    </submittedName>
</protein>
<dbReference type="Pfam" id="PF13182">
    <property type="entry name" value="DUF4007"/>
    <property type="match status" value="1"/>
</dbReference>
<dbReference type="InterPro" id="IPR025248">
    <property type="entry name" value="DUF4007"/>
</dbReference>
<keyword evidence="3" id="KW-1185">Reference proteome</keyword>
<accession>A0A0C9MVH2</accession>
<dbReference type="EMBL" id="BBJS01000043">
    <property type="protein sequence ID" value="GAN14646.1"/>
    <property type="molecule type" value="Genomic_DNA"/>
</dbReference>
<gene>
    <name evidence="2" type="ORF">SP6_43_01450</name>
</gene>
<evidence type="ECO:0000259" key="1">
    <source>
        <dbReference type="Pfam" id="PF13182"/>
    </source>
</evidence>
<evidence type="ECO:0000313" key="3">
    <source>
        <dbReference type="Proteomes" id="UP000032025"/>
    </source>
</evidence>
<evidence type="ECO:0000313" key="2">
    <source>
        <dbReference type="EMBL" id="GAN14646.1"/>
    </source>
</evidence>
<proteinExistence type="predicted"/>
<dbReference type="RefSeq" id="WP_037569868.1">
    <property type="nucleotide sequence ID" value="NZ_BBJS01000043.1"/>
</dbReference>
<comment type="caution">
    <text evidence="2">The sequence shown here is derived from an EMBL/GenBank/DDBJ whole genome shotgun (WGS) entry which is preliminary data.</text>
</comment>
<dbReference type="Proteomes" id="UP000032025">
    <property type="component" value="Unassembled WGS sequence"/>
</dbReference>
<organism evidence="2 3">
    <name type="scientific">Sphingomonas paucimobilis NBRC 13935</name>
    <dbReference type="NCBI Taxonomy" id="1219050"/>
    <lineage>
        <taxon>Bacteria</taxon>
        <taxon>Pseudomonadati</taxon>
        <taxon>Pseudomonadota</taxon>
        <taxon>Alphaproteobacteria</taxon>
        <taxon>Sphingomonadales</taxon>
        <taxon>Sphingomonadaceae</taxon>
        <taxon>Sphingomonas</taxon>
    </lineage>
</organism>
<sequence>MTALAQTADTYRFGGHQTFPLRIAWLPKAAKGLSEGRDVLGNVLAGVVNLGLGKNMVEALRCWADAYGVACRGEAGWQLTPEGQAIFGPKGYDRYLEDTQTLWWLHWKIATQEKGRFFAWELLFNRWNDPTFTASAVLAAFAKEAARSGRSLSEISLKQHYDVWLRTYCPPRGSRLGEDGLDSPMASLGLVRAAGELEDVGRREPVYSFDLAPKRAISQALFRYCLMAWWEARDGSEETVPFHDVVSGPGSPGRIFRMPESELRSRLEMLGRVDGEIQLVESLNQQQLRRTRKFPPAKRRLAAIYARDAAELVAHG</sequence>
<feature type="domain" description="DUF4007" evidence="1">
    <location>
        <begin position="13"/>
        <end position="294"/>
    </location>
</feature>